<feature type="region of interest" description="Disordered" evidence="1">
    <location>
        <begin position="174"/>
        <end position="199"/>
    </location>
</feature>
<dbReference type="Proteomes" id="UP001209570">
    <property type="component" value="Unassembled WGS sequence"/>
</dbReference>
<evidence type="ECO:0000256" key="1">
    <source>
        <dbReference type="SAM" id="MobiDB-lite"/>
    </source>
</evidence>
<feature type="compositionally biased region" description="Acidic residues" evidence="1">
    <location>
        <begin position="105"/>
        <end position="122"/>
    </location>
</feature>
<reference evidence="2" key="1">
    <citation type="submission" date="2021-12" db="EMBL/GenBank/DDBJ databases">
        <title>Prjna785345.</title>
        <authorList>
            <person name="Rujirawat T."/>
            <person name="Krajaejun T."/>
        </authorList>
    </citation>
    <scope>NUCLEOTIDE SEQUENCE</scope>
    <source>
        <strain evidence="2">Pi057C3</strain>
    </source>
</reference>
<organism evidence="2 3">
    <name type="scientific">Pythium insidiosum</name>
    <name type="common">Pythiosis disease agent</name>
    <dbReference type="NCBI Taxonomy" id="114742"/>
    <lineage>
        <taxon>Eukaryota</taxon>
        <taxon>Sar</taxon>
        <taxon>Stramenopiles</taxon>
        <taxon>Oomycota</taxon>
        <taxon>Peronosporomycetes</taxon>
        <taxon>Pythiales</taxon>
        <taxon>Pythiaceae</taxon>
        <taxon>Pythium</taxon>
    </lineage>
</organism>
<keyword evidence="3" id="KW-1185">Reference proteome</keyword>
<dbReference type="AlphaFoldDB" id="A0AAD5LQM3"/>
<comment type="caution">
    <text evidence="2">The sequence shown here is derived from an EMBL/GenBank/DDBJ whole genome shotgun (WGS) entry which is preliminary data.</text>
</comment>
<evidence type="ECO:0000313" key="3">
    <source>
        <dbReference type="Proteomes" id="UP001209570"/>
    </source>
</evidence>
<protein>
    <submittedName>
        <fullName evidence="2">Uncharacterized protein</fullName>
    </submittedName>
</protein>
<name>A0AAD5LQM3_PYTIN</name>
<feature type="compositionally biased region" description="Low complexity" evidence="1">
    <location>
        <begin position="176"/>
        <end position="195"/>
    </location>
</feature>
<feature type="region of interest" description="Disordered" evidence="1">
    <location>
        <begin position="92"/>
        <end position="130"/>
    </location>
</feature>
<accession>A0AAD5LQM3</accession>
<gene>
    <name evidence="2" type="ORF">P43SY_002295</name>
</gene>
<proteinExistence type="predicted"/>
<evidence type="ECO:0000313" key="2">
    <source>
        <dbReference type="EMBL" id="KAJ0409405.1"/>
    </source>
</evidence>
<dbReference type="EMBL" id="JAKCXM010000004">
    <property type="protein sequence ID" value="KAJ0409405.1"/>
    <property type="molecule type" value="Genomic_DNA"/>
</dbReference>
<sequence length="214" mass="23436">MTLKCWTTSSVQDGLAVQSAATLVPSTTRLLSTPMPSTPNGNGVRAVTPTSAASVSVARSNVERRRRSVEFFTSAPLSIASAPTRLALQHKAHRCRSMSSTLDTTDSDDDDNIEEEEYEGEDNDHHQGSVRQLPTTIAHRVPNDGSFQWKRVYWGMPITNGYYVNIYDVTHVAPDQEPGQQASPQQQQNQQQAAPRPGPGLVLLARSEYFAVIG</sequence>